<protein>
    <submittedName>
        <fullName evidence="2">Uncharacterized protein</fullName>
    </submittedName>
</protein>
<keyword evidence="1" id="KW-1133">Transmembrane helix</keyword>
<feature type="transmembrane region" description="Helical" evidence="1">
    <location>
        <begin position="142"/>
        <end position="165"/>
    </location>
</feature>
<organism evidence="2 3">
    <name type="scientific">Embleya hyalina</name>
    <dbReference type="NCBI Taxonomy" id="516124"/>
    <lineage>
        <taxon>Bacteria</taxon>
        <taxon>Bacillati</taxon>
        <taxon>Actinomycetota</taxon>
        <taxon>Actinomycetes</taxon>
        <taxon>Kitasatosporales</taxon>
        <taxon>Streptomycetaceae</taxon>
        <taxon>Embleya</taxon>
    </lineage>
</organism>
<feature type="transmembrane region" description="Helical" evidence="1">
    <location>
        <begin position="16"/>
        <end position="36"/>
    </location>
</feature>
<keyword evidence="3" id="KW-1185">Reference proteome</keyword>
<proteinExistence type="predicted"/>
<name>A0A401YZF0_9ACTN</name>
<keyword evidence="1" id="KW-0812">Transmembrane</keyword>
<gene>
    <name evidence="2" type="ORF">EHYA_07681</name>
</gene>
<dbReference type="Proteomes" id="UP000286931">
    <property type="component" value="Unassembled WGS sequence"/>
</dbReference>
<evidence type="ECO:0000313" key="3">
    <source>
        <dbReference type="Proteomes" id="UP000286931"/>
    </source>
</evidence>
<feature type="transmembrane region" description="Helical" evidence="1">
    <location>
        <begin position="56"/>
        <end position="76"/>
    </location>
</feature>
<accession>A0A401YZF0</accession>
<feature type="transmembrane region" description="Helical" evidence="1">
    <location>
        <begin position="172"/>
        <end position="192"/>
    </location>
</feature>
<evidence type="ECO:0000256" key="1">
    <source>
        <dbReference type="SAM" id="Phobius"/>
    </source>
</evidence>
<reference evidence="2 3" key="1">
    <citation type="submission" date="2018-12" db="EMBL/GenBank/DDBJ databases">
        <title>Draft genome sequence of Embleya hyalina NBRC 13850T.</title>
        <authorList>
            <person name="Komaki H."/>
            <person name="Hosoyama A."/>
            <person name="Kimura A."/>
            <person name="Ichikawa N."/>
            <person name="Tamura T."/>
        </authorList>
    </citation>
    <scope>NUCLEOTIDE SEQUENCE [LARGE SCALE GENOMIC DNA]</scope>
    <source>
        <strain evidence="2 3">NBRC 13850</strain>
    </source>
</reference>
<evidence type="ECO:0000313" key="2">
    <source>
        <dbReference type="EMBL" id="GCD99957.1"/>
    </source>
</evidence>
<feature type="transmembrane region" description="Helical" evidence="1">
    <location>
        <begin position="231"/>
        <end position="249"/>
    </location>
</feature>
<dbReference type="AlphaFoldDB" id="A0A401YZF0"/>
<dbReference type="EMBL" id="BIFH01000036">
    <property type="protein sequence ID" value="GCD99957.1"/>
    <property type="molecule type" value="Genomic_DNA"/>
</dbReference>
<keyword evidence="1" id="KW-0472">Membrane</keyword>
<feature type="transmembrane region" description="Helical" evidence="1">
    <location>
        <begin position="97"/>
        <end position="122"/>
    </location>
</feature>
<comment type="caution">
    <text evidence="2">The sequence shown here is derived from an EMBL/GenBank/DDBJ whole genome shotgun (WGS) entry which is preliminary data.</text>
</comment>
<dbReference type="RefSeq" id="WP_126641720.1">
    <property type="nucleotide sequence ID" value="NZ_BIFH01000036.1"/>
</dbReference>
<dbReference type="OrthoDB" id="4350728at2"/>
<sequence>MSAIRYELVRARSLRATWWGASALIALAAGSTWVAVRQAGAVPIGSGEVANLLTAGPGHTPVLVPAIMLSIALACAREQRRDALPTLFLALPRRNRVFLAKVVGTALAAALVAVLAVGADLATARAVFGPTFPDLAAIDPPAPRILVGFVGYVVLAAVLGLGVGVLSRGAPLIAVAVAALPAGAERLIAAAIRAGVPPERRDLVRHLPFRAADRMLVVGEGGGGWSTLVDGAVLAGLTGVVAVLAMVTFRRRRA</sequence>